<feature type="domain" description="Teneurin-like YD-shell" evidence="3">
    <location>
        <begin position="483"/>
        <end position="588"/>
    </location>
</feature>
<protein>
    <submittedName>
        <fullName evidence="4">YD repeat-containing protein</fullName>
    </submittedName>
</protein>
<dbReference type="OrthoDB" id="518237at2"/>
<dbReference type="Proteomes" id="UP000017396">
    <property type="component" value="Chromosome"/>
</dbReference>
<proteinExistence type="predicted"/>
<feature type="region of interest" description="Disordered" evidence="2">
    <location>
        <begin position="663"/>
        <end position="682"/>
    </location>
</feature>
<evidence type="ECO:0000256" key="1">
    <source>
        <dbReference type="ARBA" id="ARBA00022737"/>
    </source>
</evidence>
<dbReference type="HOGENOM" id="CLU_276910_0_0_3"/>
<accession>U5QGK5</accession>
<dbReference type="NCBIfam" id="TIGR01643">
    <property type="entry name" value="YD_repeat_2x"/>
    <property type="match status" value="2"/>
</dbReference>
<sequence>MQPLFRFVVVFLSFLLRLLPVRPIKRAKRPSPKALVASLLSLLLVAQPTSFCWAASSVNAQLGIFSYDHIDLTTGGIDPVVIYRHYQNAKNDGFTPTVQGPFSWGTTLGLYSYIVYDYTLPGGLSVLTLTGEQTDFHCNNGTCTNDDSKAALRGTFTISGSTDTLTLEDGTKLNFATAATTQGQKHLSSIKDRYGKVTTLTWSGDNLTKIENPLGRGIQLTYSNNRISTAQLYDTHNANVLAHGYTVSYDYDYTGNLVGYHDLNGNTTNYGYYVGTNGIESDWMNSIKDARFNTVLTNTYTSGPSHGPIRVSQQRMPGTNGSDSSDDILVNYGINTQYSKATVQTFGASSGAGPVLTYYYNATNNYINQINNSADNSSTYYTYDDTSGLVNSVKYNINSTDYTTYYNYQTAGAFYHLSSIAEPNGFSFTSFNFSGPFGQLYSLEDANSHTTYFTYNSATATTAPGALIQVATPLPASLNYNPYNDFGQVLTFTDGAGRETKYTYNSTTHDLTDVLGPDGLTRHFVYDELSRITSVYLTNVSGDSTNYTYDHGGRVKQITRQPGNQTTQFEYDGDDNITKVTAPNGVTTQYQYDAMGRRTSRQQGSYTEYYYYNSLGQLDHTVDPKNQTTRYGYDSKQRLHTLTYNDGTIVTYNYDTLDRVTSVTDSSDSSHSKDVSFTYNNDNGNIPGPLTVTTGAGSSAPDTLSYSYDSAGNLTAVSRGSTQLLTYDYWPDNSLHQAFLKGQSGAPDMNVAIGYNDANQQTVLNYHDGSGILYGNYYYNPQGDLSEIRFTNNLSPSALIREVVYGYNYSHKGELTQRTLTGQKLSANSLSYTYDHYGQVISTLVNTSTGSQAYNQTWDSDGNITSENQGSVTYQLGTNRLDTYANRAVTNDNNGNITTQKCSSSCTAVNETYTWNARNQLIKYENTVNNGSESFVYDALGRRIQETVDGVTTKFVYAGSQVIEEITNGVTKRYLVGPSLDDVWGSRTDSTDEFLIHDPLNNSVLVVVDAKTLQAKFGIEYTGFGLAIGSSQADKNTTDNRLYFMGRELSKNTVQNVVQLYYFRGRYYNPDLHRFISEDPIGFSSGNTNLYVLNFNNPTVGTDPIGAYEEGNPDDGNTPDSSPVPAPSPIPKLFGGVSTDPETEGPKPPPPFITNGGGNLIAGGGSPSQQLPRNIERTGPNEVTITRSYADDLVLPLYHRFEAEFQSKETAAKQVASQEIWGRVPRGGFVPTVQAYFGALPPGERGVEFTTPISPENTGVRMVPGVQVRWYGNITPGVPIKEVDGDEFAILRVIILRNTQM</sequence>
<dbReference type="PANTHER" id="PTHR32305">
    <property type="match status" value="1"/>
</dbReference>
<evidence type="ECO:0000313" key="4">
    <source>
        <dbReference type="EMBL" id="AGY58003.1"/>
    </source>
</evidence>
<reference evidence="4 5" key="1">
    <citation type="journal article" date="2013" name="PLoS ONE">
        <title>Cultivation and Complete Genome Sequencing of Gloeobacter kilaueensis sp. nov., from a Lava Cave in Kilauea Caldera, Hawai'i.</title>
        <authorList>
            <person name="Saw J.H."/>
            <person name="Schatz M."/>
            <person name="Brown M.V."/>
            <person name="Kunkel D.D."/>
            <person name="Foster J.S."/>
            <person name="Shick H."/>
            <person name="Christensen S."/>
            <person name="Hou S."/>
            <person name="Wan X."/>
            <person name="Donachie S.P."/>
        </authorList>
    </citation>
    <scope>NUCLEOTIDE SEQUENCE [LARGE SCALE GENOMIC DNA]</scope>
    <source>
        <strain evidence="5">JS</strain>
    </source>
</reference>
<dbReference type="KEGG" id="glj:GKIL_1757"/>
<feature type="region of interest" description="Disordered" evidence="2">
    <location>
        <begin position="303"/>
        <end position="322"/>
    </location>
</feature>
<gene>
    <name evidence="4" type="ORF">GKIL_1757</name>
</gene>
<evidence type="ECO:0000256" key="2">
    <source>
        <dbReference type="SAM" id="MobiDB-lite"/>
    </source>
</evidence>
<keyword evidence="1" id="KW-0677">Repeat</keyword>
<dbReference type="InterPro" id="IPR006530">
    <property type="entry name" value="YD"/>
</dbReference>
<evidence type="ECO:0000313" key="5">
    <source>
        <dbReference type="Proteomes" id="UP000017396"/>
    </source>
</evidence>
<evidence type="ECO:0000259" key="3">
    <source>
        <dbReference type="Pfam" id="PF25023"/>
    </source>
</evidence>
<dbReference type="RefSeq" id="WP_023173126.1">
    <property type="nucleotide sequence ID" value="NC_022600.1"/>
</dbReference>
<dbReference type="InterPro" id="IPR031325">
    <property type="entry name" value="RHS_repeat"/>
</dbReference>
<dbReference type="STRING" id="1183438.GKIL_1757"/>
<dbReference type="Pfam" id="PF25023">
    <property type="entry name" value="TEN_YD-shell"/>
    <property type="match status" value="2"/>
</dbReference>
<dbReference type="InterPro" id="IPR022385">
    <property type="entry name" value="Rhs_assc_core"/>
</dbReference>
<dbReference type="EMBL" id="CP003587">
    <property type="protein sequence ID" value="AGY58003.1"/>
    <property type="molecule type" value="Genomic_DNA"/>
</dbReference>
<dbReference type="Pfam" id="PF05593">
    <property type="entry name" value="RHS_repeat"/>
    <property type="match status" value="1"/>
</dbReference>
<dbReference type="InterPro" id="IPR056823">
    <property type="entry name" value="TEN-like_YD-shell"/>
</dbReference>
<feature type="compositionally biased region" description="Polar residues" evidence="2">
    <location>
        <begin position="311"/>
        <end position="322"/>
    </location>
</feature>
<dbReference type="PANTHER" id="PTHR32305:SF15">
    <property type="entry name" value="PROTEIN RHSA-RELATED"/>
    <property type="match status" value="1"/>
</dbReference>
<keyword evidence="5" id="KW-1185">Reference proteome</keyword>
<feature type="domain" description="Teneurin-like YD-shell" evidence="3">
    <location>
        <begin position="808"/>
        <end position="1083"/>
    </location>
</feature>
<feature type="compositionally biased region" description="Gly residues" evidence="2">
    <location>
        <begin position="1155"/>
        <end position="1166"/>
    </location>
</feature>
<name>U5QGK5_GLOK1</name>
<dbReference type="Gene3D" id="2.180.10.10">
    <property type="entry name" value="RHS repeat-associated core"/>
    <property type="match status" value="2"/>
</dbReference>
<dbReference type="InterPro" id="IPR050708">
    <property type="entry name" value="T6SS_VgrG/RHS"/>
</dbReference>
<dbReference type="eggNOG" id="COG3209">
    <property type="taxonomic scope" value="Bacteria"/>
</dbReference>
<dbReference type="NCBIfam" id="TIGR03696">
    <property type="entry name" value="Rhs_assc_core"/>
    <property type="match status" value="1"/>
</dbReference>
<organism evidence="4 5">
    <name type="scientific">Gloeobacter kilaueensis (strain ATCC BAA-2537 / CCAP 1431/1 / ULC 316 / JS1)</name>
    <dbReference type="NCBI Taxonomy" id="1183438"/>
    <lineage>
        <taxon>Bacteria</taxon>
        <taxon>Bacillati</taxon>
        <taxon>Cyanobacteriota</taxon>
        <taxon>Cyanophyceae</taxon>
        <taxon>Gloeobacterales</taxon>
        <taxon>Gloeobacteraceae</taxon>
        <taxon>Gloeobacter</taxon>
    </lineage>
</organism>
<feature type="region of interest" description="Disordered" evidence="2">
    <location>
        <begin position="1103"/>
        <end position="1175"/>
    </location>
</feature>